<evidence type="ECO:0000259" key="1">
    <source>
        <dbReference type="Pfam" id="PF04273"/>
    </source>
</evidence>
<dbReference type="AlphaFoldDB" id="A0A238LIM7"/>
<dbReference type="RefSeq" id="WP_093993723.1">
    <property type="nucleotide sequence ID" value="NZ_FXZK01000010.1"/>
</dbReference>
<keyword evidence="3" id="KW-1185">Reference proteome</keyword>
<gene>
    <name evidence="2" type="primary">blh_2</name>
    <name evidence="2" type="ORF">LOM8899_03706</name>
</gene>
<dbReference type="InterPro" id="IPR029021">
    <property type="entry name" value="Prot-tyrosine_phosphatase-like"/>
</dbReference>
<protein>
    <submittedName>
        <fullName evidence="2">Beta-lactamase hydrolase-like protein</fullName>
        <ecNumber evidence="2">3.-.-.-</ecNumber>
    </submittedName>
</protein>
<evidence type="ECO:0000313" key="2">
    <source>
        <dbReference type="EMBL" id="SMY09539.1"/>
    </source>
</evidence>
<sequence>MKSIAPEFTVSGQIEPEDIGALKAEGYSTVICNRPDNEDPGQTPFSAIEAAAKAAGMSAYHIPIRPGQATAEDVVAFHKAVTAATGKVHAYCKSGGRAQSLYTATGR</sequence>
<dbReference type="EC" id="3.-.-.-" evidence="2"/>
<dbReference type="Gene3D" id="3.90.190.10">
    <property type="entry name" value="Protein tyrosine phosphatase superfamily"/>
    <property type="match status" value="1"/>
</dbReference>
<dbReference type="OrthoDB" id="9805710at2"/>
<evidence type="ECO:0000313" key="3">
    <source>
        <dbReference type="Proteomes" id="UP000201613"/>
    </source>
</evidence>
<proteinExistence type="predicted"/>
<dbReference type="InterPro" id="IPR005939">
    <property type="entry name" value="BLH_phosphatase-like"/>
</dbReference>
<feature type="domain" description="Beta-lactamase hydrolase-like protein phosphatase-like" evidence="1">
    <location>
        <begin position="2"/>
        <end position="103"/>
    </location>
</feature>
<dbReference type="Pfam" id="PF04273">
    <property type="entry name" value="BLH_phosphatase"/>
    <property type="match status" value="1"/>
</dbReference>
<reference evidence="3" key="1">
    <citation type="submission" date="2017-05" db="EMBL/GenBank/DDBJ databases">
        <authorList>
            <person name="Rodrigo-Torres L."/>
            <person name="Arahal R. D."/>
            <person name="Lucena T."/>
        </authorList>
    </citation>
    <scope>NUCLEOTIDE SEQUENCE [LARGE SCALE GENOMIC DNA]</scope>
    <source>
        <strain evidence="3">CECT 8899</strain>
    </source>
</reference>
<dbReference type="NCBIfam" id="TIGR01244">
    <property type="entry name" value="TIGR01244 family sulfur transferase"/>
    <property type="match status" value="1"/>
</dbReference>
<dbReference type="EMBL" id="FXZK01000010">
    <property type="protein sequence ID" value="SMY09539.1"/>
    <property type="molecule type" value="Genomic_DNA"/>
</dbReference>
<dbReference type="Proteomes" id="UP000201613">
    <property type="component" value="Unassembled WGS sequence"/>
</dbReference>
<dbReference type="GO" id="GO:0016787">
    <property type="term" value="F:hydrolase activity"/>
    <property type="evidence" value="ECO:0007669"/>
    <property type="project" value="UniProtKB-KW"/>
</dbReference>
<keyword evidence="2" id="KW-0378">Hydrolase</keyword>
<accession>A0A238LIM7</accession>
<dbReference type="SUPFAM" id="SSF52799">
    <property type="entry name" value="(Phosphotyrosine protein) phosphatases II"/>
    <property type="match status" value="1"/>
</dbReference>
<name>A0A238LIM7_9RHOB</name>
<organism evidence="2 3">
    <name type="scientific">Flavimaricola marinus</name>
    <dbReference type="NCBI Taxonomy" id="1819565"/>
    <lineage>
        <taxon>Bacteria</taxon>
        <taxon>Pseudomonadati</taxon>
        <taxon>Pseudomonadota</taxon>
        <taxon>Alphaproteobacteria</taxon>
        <taxon>Rhodobacterales</taxon>
        <taxon>Paracoccaceae</taxon>
        <taxon>Flavimaricola</taxon>
    </lineage>
</organism>